<protein>
    <submittedName>
        <fullName evidence="2">Uncharacterized protein</fullName>
    </submittedName>
</protein>
<comment type="caution">
    <text evidence="2">The sequence shown here is derived from an EMBL/GenBank/DDBJ whole genome shotgun (WGS) entry which is preliminary data.</text>
</comment>
<reference evidence="2 3" key="1">
    <citation type="submission" date="2006-02" db="EMBL/GenBank/DDBJ databases">
        <authorList>
            <person name="Moran M.A."/>
            <person name="Kjelleberg S."/>
            <person name="Egan S."/>
            <person name="Saunders N."/>
            <person name="Thomas T."/>
            <person name="Ferriera S."/>
            <person name="Johnson J."/>
            <person name="Kravitz S."/>
            <person name="Halpern A."/>
            <person name="Remington K."/>
            <person name="Beeson K."/>
            <person name="Tran B."/>
            <person name="Rogers Y.-H."/>
            <person name="Friedman R."/>
            <person name="Venter J.C."/>
        </authorList>
    </citation>
    <scope>NUCLEOTIDE SEQUENCE [LARGE SCALE GENOMIC DNA]</scope>
    <source>
        <strain evidence="2 3">D2</strain>
    </source>
</reference>
<dbReference type="Proteomes" id="UP000006201">
    <property type="component" value="Unassembled WGS sequence"/>
</dbReference>
<feature type="region of interest" description="Disordered" evidence="1">
    <location>
        <begin position="1"/>
        <end position="20"/>
    </location>
</feature>
<dbReference type="AlphaFoldDB" id="A4C8V3"/>
<evidence type="ECO:0000313" key="2">
    <source>
        <dbReference type="EMBL" id="EAR29018.1"/>
    </source>
</evidence>
<accession>A4C8V3</accession>
<keyword evidence="3" id="KW-1185">Reference proteome</keyword>
<sequence length="72" mass="7898">MTELTAQQRAEQKRSAKRLGTPSFSAVRFSDSAEMTAAEKKAHIDSILSQCGKTREAALIKAFELLGESLKK</sequence>
<gene>
    <name evidence="2" type="ORF">PTD2_08239</name>
</gene>
<dbReference type="HOGENOM" id="CLU_2719342_0_0_6"/>
<name>A4C8V3_9GAMM</name>
<dbReference type="RefSeq" id="WP_009838279.1">
    <property type="nucleotide sequence ID" value="NZ_AAOH01000003.1"/>
</dbReference>
<proteinExistence type="predicted"/>
<dbReference type="EMBL" id="AAOH01000003">
    <property type="protein sequence ID" value="EAR29018.1"/>
    <property type="molecule type" value="Genomic_DNA"/>
</dbReference>
<evidence type="ECO:0000256" key="1">
    <source>
        <dbReference type="SAM" id="MobiDB-lite"/>
    </source>
</evidence>
<evidence type="ECO:0000313" key="3">
    <source>
        <dbReference type="Proteomes" id="UP000006201"/>
    </source>
</evidence>
<organism evidence="2 3">
    <name type="scientific">Pseudoalteromonas tunicata D2</name>
    <dbReference type="NCBI Taxonomy" id="87626"/>
    <lineage>
        <taxon>Bacteria</taxon>
        <taxon>Pseudomonadati</taxon>
        <taxon>Pseudomonadota</taxon>
        <taxon>Gammaproteobacteria</taxon>
        <taxon>Alteromonadales</taxon>
        <taxon>Pseudoalteromonadaceae</taxon>
        <taxon>Pseudoalteromonas</taxon>
    </lineage>
</organism>
<dbReference type="OrthoDB" id="9938766at2"/>